<dbReference type="PANTHER" id="PTHR42829:SF1">
    <property type="entry name" value="INORGANIC CARBON TRANSPORTER SUBUNIT DABB-RELATED"/>
    <property type="match status" value="1"/>
</dbReference>
<comment type="similarity">
    <text evidence="7">Belongs to the inorganic carbon transporter (TC 9.A.2) DabB family.</text>
</comment>
<comment type="function">
    <text evidence="7">Part of an energy-coupled inorganic carbon pump.</text>
</comment>
<evidence type="ECO:0000256" key="5">
    <source>
        <dbReference type="ARBA" id="ARBA00022989"/>
    </source>
</evidence>
<protein>
    <recommendedName>
        <fullName evidence="7">Probable inorganic carbon transporter subunit DabB</fullName>
    </recommendedName>
</protein>
<proteinExistence type="inferred from homology"/>
<keyword evidence="9" id="KW-0732">Signal</keyword>
<dbReference type="EMBL" id="JACIDK010000004">
    <property type="protein sequence ID" value="MBB3892315.1"/>
    <property type="molecule type" value="Genomic_DNA"/>
</dbReference>
<evidence type="ECO:0000259" key="10">
    <source>
        <dbReference type="Pfam" id="PF00361"/>
    </source>
</evidence>
<keyword evidence="2 7" id="KW-0813">Transport</keyword>
<feature type="chain" id="PRO_5032387225" description="Probable inorganic carbon transporter subunit DabB" evidence="9">
    <location>
        <begin position="25"/>
        <end position="473"/>
    </location>
</feature>
<keyword evidence="4 7" id="KW-0812">Transmembrane</keyword>
<dbReference type="Proteomes" id="UP000530564">
    <property type="component" value="Unassembled WGS sequence"/>
</dbReference>
<dbReference type="GO" id="GO:0042773">
    <property type="term" value="P:ATP synthesis coupled electron transport"/>
    <property type="evidence" value="ECO:0007669"/>
    <property type="project" value="InterPro"/>
</dbReference>
<dbReference type="GO" id="GO:0012505">
    <property type="term" value="C:endomembrane system"/>
    <property type="evidence" value="ECO:0007669"/>
    <property type="project" value="UniProtKB-SubCell"/>
</dbReference>
<evidence type="ECO:0000256" key="4">
    <source>
        <dbReference type="ARBA" id="ARBA00022692"/>
    </source>
</evidence>
<keyword evidence="3 7" id="KW-1003">Cell membrane</keyword>
<dbReference type="Pfam" id="PF00662">
    <property type="entry name" value="Proton_antipo_N"/>
    <property type="match status" value="1"/>
</dbReference>
<feature type="signal peptide" evidence="9">
    <location>
        <begin position="1"/>
        <end position="24"/>
    </location>
</feature>
<evidence type="ECO:0000259" key="11">
    <source>
        <dbReference type="Pfam" id="PF00662"/>
    </source>
</evidence>
<reference evidence="12 13" key="1">
    <citation type="submission" date="2020-08" db="EMBL/GenBank/DDBJ databases">
        <title>Genomic Encyclopedia of Type Strains, Phase IV (KMG-IV): sequencing the most valuable type-strain genomes for metagenomic binning, comparative biology and taxonomic classification.</title>
        <authorList>
            <person name="Goeker M."/>
        </authorList>
    </citation>
    <scope>NUCLEOTIDE SEQUENCE [LARGE SCALE GENOMIC DNA]</scope>
    <source>
        <strain evidence="12 13">DSM 21793</strain>
    </source>
</reference>
<evidence type="ECO:0000313" key="13">
    <source>
        <dbReference type="Proteomes" id="UP000530564"/>
    </source>
</evidence>
<feature type="transmembrane region" description="Helical" evidence="7">
    <location>
        <begin position="342"/>
        <end position="360"/>
    </location>
</feature>
<feature type="transmembrane region" description="Helical" evidence="7">
    <location>
        <begin position="224"/>
        <end position="247"/>
    </location>
</feature>
<dbReference type="GO" id="GO:0005886">
    <property type="term" value="C:plasma membrane"/>
    <property type="evidence" value="ECO:0007669"/>
    <property type="project" value="UniProtKB-SubCell"/>
</dbReference>
<comment type="caution">
    <text evidence="12">The sequence shown here is derived from an EMBL/GenBank/DDBJ whole genome shotgun (WGS) entry which is preliminary data.</text>
</comment>
<feature type="transmembrane region" description="Helical" evidence="7">
    <location>
        <begin position="367"/>
        <end position="389"/>
    </location>
</feature>
<evidence type="ECO:0000256" key="8">
    <source>
        <dbReference type="RuleBase" id="RU000320"/>
    </source>
</evidence>
<dbReference type="HAMAP" id="MF_00862">
    <property type="entry name" value="DabB"/>
    <property type="match status" value="1"/>
</dbReference>
<feature type="transmembrane region" description="Helical" evidence="7">
    <location>
        <begin position="164"/>
        <end position="188"/>
    </location>
</feature>
<organism evidence="12 13">
    <name type="scientific">Phenylobacterium haematophilum</name>
    <dbReference type="NCBI Taxonomy" id="98513"/>
    <lineage>
        <taxon>Bacteria</taxon>
        <taxon>Pseudomonadati</taxon>
        <taxon>Pseudomonadota</taxon>
        <taxon>Alphaproteobacteria</taxon>
        <taxon>Caulobacterales</taxon>
        <taxon>Caulobacteraceae</taxon>
        <taxon>Phenylobacterium</taxon>
    </lineage>
</organism>
<dbReference type="PRINTS" id="PR01434">
    <property type="entry name" value="NADHDHGNASE5"/>
</dbReference>
<name>A0A840A0C1_9CAUL</name>
<evidence type="ECO:0000256" key="3">
    <source>
        <dbReference type="ARBA" id="ARBA00022475"/>
    </source>
</evidence>
<dbReference type="InterPro" id="IPR001516">
    <property type="entry name" value="Proton_antipo_N"/>
</dbReference>
<sequence>MAAAGGALAAVLAAGAATSPTLGAAGLGASIHVDALSGVLCGLIAFIGLIVVAYSRNYLAGDPGQERFIRQLCLALCLLQGLVLSGNLAQLVVCWIAASLCVNRLLLFRPERQAAVLAARKRFLVARLADAALIAAAVLLWRTAGSGDISAVLAAAKQATGGPWGLVAVLLTLAAIFSAAQLPFHGWILEVMETPTPVSALLHAGVVNAGGFLVLRFADVVGAHPAALGLLIVIGAASAVFGSLVMLTQTSVKLALAYSTIAQMGFMLLECGLGAYSAALLHIVAHALYKAHAFLTAGGAAAAKRSVVSAPTPAFYVASVPAIVALAAVAMSGMGAGPAQQPGVFVLSAVVVLSLARTMVERRQPHGLVAAAILSGVLLVAYAAGQAIFARLVGDLGPPLAAPTFTSISVSIAVVIVMTGVVCLQLRAPGRPSSAAWGRAYAIVSSGFHLNTFANRWVLRFWPASPKTKGASV</sequence>
<dbReference type="PANTHER" id="PTHR42829">
    <property type="entry name" value="NADH-UBIQUINONE OXIDOREDUCTASE CHAIN 5"/>
    <property type="match status" value="1"/>
</dbReference>
<dbReference type="RefSeq" id="WP_183774342.1">
    <property type="nucleotide sequence ID" value="NZ_JACIDK010000004.1"/>
</dbReference>
<evidence type="ECO:0000256" key="7">
    <source>
        <dbReference type="HAMAP-Rule" id="MF_00862"/>
    </source>
</evidence>
<accession>A0A840A0C1</accession>
<comment type="subcellular location">
    <subcellularLocation>
        <location evidence="7">Cell membrane</location>
        <topology evidence="7">Multi-pass membrane protein</topology>
    </subcellularLocation>
    <subcellularLocation>
        <location evidence="1">Endomembrane system</location>
        <topology evidence="1">Multi-pass membrane protein</topology>
    </subcellularLocation>
    <subcellularLocation>
        <location evidence="8">Membrane</location>
        <topology evidence="8">Multi-pass membrane protein</topology>
    </subcellularLocation>
</comment>
<feature type="transmembrane region" description="Helical" evidence="7">
    <location>
        <begin position="128"/>
        <end position="144"/>
    </location>
</feature>
<evidence type="ECO:0000313" key="12">
    <source>
        <dbReference type="EMBL" id="MBB3892315.1"/>
    </source>
</evidence>
<feature type="transmembrane region" description="Helical" evidence="7">
    <location>
        <begin position="254"/>
        <end position="277"/>
    </location>
</feature>
<evidence type="ECO:0000256" key="9">
    <source>
        <dbReference type="SAM" id="SignalP"/>
    </source>
</evidence>
<dbReference type="Pfam" id="PF00361">
    <property type="entry name" value="Proton_antipo_M"/>
    <property type="match status" value="1"/>
</dbReference>
<gene>
    <name evidence="7" type="primary">dabB</name>
    <name evidence="12" type="ORF">GGQ61_003048</name>
</gene>
<feature type="domain" description="NADH:quinone oxidoreductase/Mrp antiporter transmembrane" evidence="10">
    <location>
        <begin position="85"/>
        <end position="340"/>
    </location>
</feature>
<evidence type="ECO:0000256" key="6">
    <source>
        <dbReference type="ARBA" id="ARBA00023136"/>
    </source>
</evidence>
<feature type="transmembrane region" description="Helical" evidence="7">
    <location>
        <begin position="401"/>
        <end position="424"/>
    </location>
</feature>
<dbReference type="InterPro" id="IPR003945">
    <property type="entry name" value="NU5C-like"/>
</dbReference>
<dbReference type="GO" id="GO:0008137">
    <property type="term" value="F:NADH dehydrogenase (ubiquinone) activity"/>
    <property type="evidence" value="ECO:0007669"/>
    <property type="project" value="InterPro"/>
</dbReference>
<dbReference type="GO" id="GO:0003954">
    <property type="term" value="F:NADH dehydrogenase activity"/>
    <property type="evidence" value="ECO:0007669"/>
    <property type="project" value="TreeGrafter"/>
</dbReference>
<dbReference type="InterPro" id="IPR046396">
    <property type="entry name" value="Transporter_DabB"/>
</dbReference>
<keyword evidence="5 7" id="KW-1133">Transmembrane helix</keyword>
<dbReference type="GO" id="GO:0015990">
    <property type="term" value="P:electron transport coupled proton transport"/>
    <property type="evidence" value="ECO:0007669"/>
    <property type="project" value="TreeGrafter"/>
</dbReference>
<keyword evidence="6 7" id="KW-0472">Membrane</keyword>
<feature type="transmembrane region" description="Helical" evidence="7">
    <location>
        <begin position="35"/>
        <end position="55"/>
    </location>
</feature>
<evidence type="ECO:0000256" key="2">
    <source>
        <dbReference type="ARBA" id="ARBA00022448"/>
    </source>
</evidence>
<dbReference type="InterPro" id="IPR001750">
    <property type="entry name" value="ND/Mrp_TM"/>
</dbReference>
<comment type="subunit">
    <text evidence="7">Forms a complex with DabA.</text>
</comment>
<feature type="transmembrane region" description="Helical" evidence="7">
    <location>
        <begin position="200"/>
        <end position="218"/>
    </location>
</feature>
<dbReference type="AlphaFoldDB" id="A0A840A0C1"/>
<feature type="domain" description="NADH-Ubiquinone oxidoreductase (complex I) chain 5 N-terminal" evidence="11">
    <location>
        <begin position="27"/>
        <end position="68"/>
    </location>
</feature>
<feature type="transmembrane region" description="Helical" evidence="7">
    <location>
        <begin position="315"/>
        <end position="336"/>
    </location>
</feature>
<evidence type="ECO:0000256" key="1">
    <source>
        <dbReference type="ARBA" id="ARBA00004127"/>
    </source>
</evidence>
<keyword evidence="13" id="KW-1185">Reference proteome</keyword>